<comment type="caution">
    <text evidence="1">The sequence shown here is derived from an EMBL/GenBank/DDBJ whole genome shotgun (WGS) entry which is preliminary data.</text>
</comment>
<reference evidence="1 2" key="1">
    <citation type="submission" date="2024-04" db="EMBL/GenBank/DDBJ databases">
        <title>genome sequences of Mucor flavus KT1a and Helicostylum pulchrum KT1b strains isolated from the surface of a dry-aged beef.</title>
        <authorList>
            <person name="Toyotome T."/>
            <person name="Hosono M."/>
            <person name="Torimaru M."/>
            <person name="Fukuda K."/>
            <person name="Mikami N."/>
        </authorList>
    </citation>
    <scope>NUCLEOTIDE SEQUENCE [LARGE SCALE GENOMIC DNA]</scope>
    <source>
        <strain evidence="1 2">KT1a</strain>
    </source>
</reference>
<sequence>MKKAGSIEETSISFHKEDQYQGPVDNFETTIFFKLLNEFRRTQQTYCEASFLGCYHDSDRSTSCSFSYTDNGKLFVGYDKCDSFFPPPNLPDKTSSVIGPEIFNALQFVILDVSGDRVLLSLDYYLSNCPELQSFHNGYSEDPLYDPFIFSLHCKDLISSDTTNRNINYLKIAFIDPVQSYFDLVTAHLHDIEVVSLEPSEWDITYHDSVLDLTGFKKLKTFKYIATIHESEKKDNDFILPRYTNGEEQYYYLDKEKSRNLQVDSCQNPNTPRLTVYCDASVAFDFVKSEVYYLQ</sequence>
<evidence type="ECO:0000313" key="1">
    <source>
        <dbReference type="EMBL" id="GAA5809865.1"/>
    </source>
</evidence>
<protein>
    <submittedName>
        <fullName evidence="1">Uncharacterized protein</fullName>
    </submittedName>
</protein>
<proteinExistence type="predicted"/>
<dbReference type="Proteomes" id="UP001473302">
    <property type="component" value="Unassembled WGS sequence"/>
</dbReference>
<keyword evidence="2" id="KW-1185">Reference proteome</keyword>
<name>A0ABP9YSM8_9FUNG</name>
<organism evidence="1 2">
    <name type="scientific">Mucor flavus</name>
    <dbReference type="NCBI Taxonomy" id="439312"/>
    <lineage>
        <taxon>Eukaryota</taxon>
        <taxon>Fungi</taxon>
        <taxon>Fungi incertae sedis</taxon>
        <taxon>Mucoromycota</taxon>
        <taxon>Mucoromycotina</taxon>
        <taxon>Mucoromycetes</taxon>
        <taxon>Mucorales</taxon>
        <taxon>Mucorineae</taxon>
        <taxon>Mucoraceae</taxon>
        <taxon>Mucor</taxon>
    </lineage>
</organism>
<evidence type="ECO:0000313" key="2">
    <source>
        <dbReference type="Proteomes" id="UP001473302"/>
    </source>
</evidence>
<accession>A0ABP9YSM8</accession>
<dbReference type="EMBL" id="BAABUK010000006">
    <property type="protein sequence ID" value="GAA5809865.1"/>
    <property type="molecule type" value="Genomic_DNA"/>
</dbReference>
<gene>
    <name evidence="1" type="ORF">MFLAVUS_003280</name>
</gene>